<accession>A0A917K2N3</accession>
<evidence type="ECO:0000256" key="1">
    <source>
        <dbReference type="ARBA" id="ARBA00004886"/>
    </source>
</evidence>
<dbReference type="GO" id="GO:0018189">
    <property type="term" value="P:pyrroloquinoline quinone biosynthetic process"/>
    <property type="evidence" value="ECO:0007669"/>
    <property type="project" value="InterPro"/>
</dbReference>
<comment type="caution">
    <text evidence="5">The sequence shown here is derived from an EMBL/GenBank/DDBJ whole genome shotgun (WGS) entry which is preliminary data.</text>
</comment>
<reference evidence="4 7" key="2">
    <citation type="journal article" date="2019" name="Int. J. Syst. Evol. Microbiol.">
        <title>The Global Catalogue of Microorganisms (GCM) 10K type strain sequencing project: providing services to taxonomists for standard genome sequencing and annotation.</title>
        <authorList>
            <consortium name="The Broad Institute Genomics Platform"/>
            <consortium name="The Broad Institute Genome Sequencing Center for Infectious Disease"/>
            <person name="Wu L."/>
            <person name="Ma J."/>
        </authorList>
    </citation>
    <scope>NUCLEOTIDE SEQUENCE [LARGE SCALE GENOMIC DNA]</scope>
    <source>
        <strain evidence="4 7">JCM 10664</strain>
    </source>
</reference>
<dbReference type="Pfam" id="PF08042">
    <property type="entry name" value="PqqA"/>
    <property type="match status" value="1"/>
</dbReference>
<organism evidence="5 6">
    <name type="scientific">Saccharopolyspora thermophila</name>
    <dbReference type="NCBI Taxonomy" id="89367"/>
    <lineage>
        <taxon>Bacteria</taxon>
        <taxon>Bacillati</taxon>
        <taxon>Actinomycetota</taxon>
        <taxon>Actinomycetes</taxon>
        <taxon>Pseudonocardiales</taxon>
        <taxon>Pseudonocardiaceae</taxon>
        <taxon>Saccharopolyspora</taxon>
    </lineage>
</organism>
<dbReference type="AlphaFoldDB" id="A0A917K2N3"/>
<dbReference type="NCBIfam" id="TIGR02107">
    <property type="entry name" value="PQQ_syn_pqqA"/>
    <property type="match status" value="1"/>
</dbReference>
<keyword evidence="7" id="KW-1185">Reference proteome</keyword>
<reference evidence="5" key="3">
    <citation type="submission" date="2020-09" db="EMBL/GenBank/DDBJ databases">
        <authorList>
            <person name="Sun Q."/>
            <person name="Zhou Y."/>
        </authorList>
    </citation>
    <scope>NUCLEOTIDE SEQUENCE</scope>
    <source>
        <strain evidence="5">CGMCC 4.7206</strain>
    </source>
</reference>
<reference evidence="5 6" key="1">
    <citation type="journal article" date="2014" name="Int. J. Syst. Evol. Microbiol.">
        <title>Complete genome sequence of Corynebacterium casei LMG S-19264T (=DSM 44701T), isolated from a smear-ripened cheese.</title>
        <authorList>
            <consortium name="US DOE Joint Genome Institute (JGI-PGF)"/>
            <person name="Walter F."/>
            <person name="Albersmeier A."/>
            <person name="Kalinowski J."/>
            <person name="Ruckert C."/>
        </authorList>
    </citation>
    <scope>NUCLEOTIDE SEQUENCE [LARGE SCALE GENOMIC DNA]</scope>
    <source>
        <strain evidence="5 6">CGMCC 4.7206</strain>
    </source>
</reference>
<dbReference type="InterPro" id="IPR011725">
    <property type="entry name" value="PQQ_synth_PqqA"/>
</dbReference>
<comment type="similarity">
    <text evidence="2">Belongs to the PqqA family.</text>
</comment>
<proteinExistence type="inferred from homology"/>
<name>A0A917K2N3_9PSEU</name>
<reference evidence="4" key="4">
    <citation type="submission" date="2023-12" db="EMBL/GenBank/DDBJ databases">
        <authorList>
            <person name="Sun Q."/>
            <person name="Inoue M."/>
        </authorList>
    </citation>
    <scope>NUCLEOTIDE SEQUENCE</scope>
    <source>
        <strain evidence="4">JCM 10664</strain>
    </source>
</reference>
<evidence type="ECO:0000313" key="5">
    <source>
        <dbReference type="EMBL" id="GGI98807.1"/>
    </source>
</evidence>
<evidence type="ECO:0000313" key="6">
    <source>
        <dbReference type="Proteomes" id="UP000597989"/>
    </source>
</evidence>
<evidence type="ECO:0000313" key="4">
    <source>
        <dbReference type="EMBL" id="GAA0527245.1"/>
    </source>
</evidence>
<comment type="pathway">
    <text evidence="1">Cofactor biosynthesis; pyrroloquinoline quinone biosynthesis.</text>
</comment>
<dbReference type="RefSeq" id="WP_188989989.1">
    <property type="nucleotide sequence ID" value="NZ_BAAAHC010000012.1"/>
</dbReference>
<dbReference type="Proteomes" id="UP001500220">
    <property type="component" value="Unassembled WGS sequence"/>
</dbReference>
<evidence type="ECO:0000313" key="7">
    <source>
        <dbReference type="Proteomes" id="UP001500220"/>
    </source>
</evidence>
<sequence length="45" mass="5281">MESDAPRSVLGWEIPEFEDVEWEAPEFEELVCASEITMYVARMEE</sequence>
<dbReference type="Proteomes" id="UP000597989">
    <property type="component" value="Unassembled WGS sequence"/>
</dbReference>
<dbReference type="EMBL" id="BAAAHC010000012">
    <property type="protein sequence ID" value="GAA0527245.1"/>
    <property type="molecule type" value="Genomic_DNA"/>
</dbReference>
<dbReference type="EMBL" id="BMMT01000016">
    <property type="protein sequence ID" value="GGI98807.1"/>
    <property type="molecule type" value="Genomic_DNA"/>
</dbReference>
<gene>
    <name evidence="4" type="ORF">GCM10009545_31990</name>
    <name evidence="5" type="ORF">GCM10011581_40030</name>
</gene>
<evidence type="ECO:0000256" key="3">
    <source>
        <dbReference type="ARBA" id="ARBA00015086"/>
    </source>
</evidence>
<protein>
    <recommendedName>
        <fullName evidence="3">Coenzyme PQQ synthesis protein A</fullName>
    </recommendedName>
</protein>
<evidence type="ECO:0000256" key="2">
    <source>
        <dbReference type="ARBA" id="ARBA00009325"/>
    </source>
</evidence>